<keyword evidence="4 6" id="KW-0648">Protein biosynthesis</keyword>
<accession>A0A8K0H4X7</accession>
<evidence type="ECO:0000256" key="6">
    <source>
        <dbReference type="RuleBase" id="RU363035"/>
    </source>
</evidence>
<dbReference type="AlphaFoldDB" id="A0A8K0H4X7"/>
<dbReference type="Pfam" id="PF00133">
    <property type="entry name" value="tRNA-synt_1"/>
    <property type="match status" value="1"/>
</dbReference>
<comment type="caution">
    <text evidence="9">The sequence shown here is derived from an EMBL/GenBank/DDBJ whole genome shotgun (WGS) entry which is preliminary data.</text>
</comment>
<dbReference type="InterPro" id="IPR002300">
    <property type="entry name" value="aa-tRNA-synth_Ia"/>
</dbReference>
<dbReference type="InterPro" id="IPR001412">
    <property type="entry name" value="aa-tRNA-synth_I_CS"/>
</dbReference>
<evidence type="ECO:0000313" key="9">
    <source>
        <dbReference type="EMBL" id="KAF3445907.1"/>
    </source>
</evidence>
<keyword evidence="10" id="KW-1185">Reference proteome</keyword>
<dbReference type="InterPro" id="IPR014729">
    <property type="entry name" value="Rossmann-like_a/b/a_fold"/>
</dbReference>
<evidence type="ECO:0000259" key="8">
    <source>
        <dbReference type="Pfam" id="PF00133"/>
    </source>
</evidence>
<keyword evidence="1 6" id="KW-0436">Ligase</keyword>
<dbReference type="PANTHER" id="PTHR42780:SF1">
    <property type="entry name" value="ISOLEUCINE--TRNA LIGASE, CYTOPLASMIC"/>
    <property type="match status" value="1"/>
</dbReference>
<dbReference type="GO" id="GO:0009791">
    <property type="term" value="P:post-embryonic development"/>
    <property type="evidence" value="ECO:0007669"/>
    <property type="project" value="UniProtKB-ARBA"/>
</dbReference>
<reference evidence="9" key="1">
    <citation type="submission" date="2020-03" db="EMBL/GenBank/DDBJ databases">
        <title>A high-quality chromosome-level genome assembly of a woody plant with both climbing and erect habits, Rhamnella rubrinervis.</title>
        <authorList>
            <person name="Lu Z."/>
            <person name="Yang Y."/>
            <person name="Zhu X."/>
            <person name="Sun Y."/>
        </authorList>
    </citation>
    <scope>NUCLEOTIDE SEQUENCE</scope>
    <source>
        <strain evidence="9">BYM</strain>
        <tissue evidence="9">Leaf</tissue>
    </source>
</reference>
<dbReference type="GO" id="GO:0005524">
    <property type="term" value="F:ATP binding"/>
    <property type="evidence" value="ECO:0007669"/>
    <property type="project" value="UniProtKB-KW"/>
</dbReference>
<dbReference type="Proteomes" id="UP000796880">
    <property type="component" value="Unassembled WGS sequence"/>
</dbReference>
<gene>
    <name evidence="9" type="ORF">FNV43_RR11084</name>
</gene>
<dbReference type="InterPro" id="IPR009008">
    <property type="entry name" value="Val/Leu/Ile-tRNA-synth_edit"/>
</dbReference>
<evidence type="ECO:0000256" key="3">
    <source>
        <dbReference type="ARBA" id="ARBA00022840"/>
    </source>
</evidence>
<dbReference type="GO" id="GO:0048608">
    <property type="term" value="P:reproductive structure development"/>
    <property type="evidence" value="ECO:0007669"/>
    <property type="project" value="UniProtKB-ARBA"/>
</dbReference>
<evidence type="ECO:0000256" key="2">
    <source>
        <dbReference type="ARBA" id="ARBA00022741"/>
    </source>
</evidence>
<keyword evidence="2 6" id="KW-0547">Nucleotide-binding</keyword>
<evidence type="ECO:0000256" key="7">
    <source>
        <dbReference type="SAM" id="MobiDB-lite"/>
    </source>
</evidence>
<dbReference type="SUPFAM" id="SSF50677">
    <property type="entry name" value="ValRS/IleRS/LeuRS editing domain"/>
    <property type="match status" value="1"/>
</dbReference>
<organism evidence="9 10">
    <name type="scientific">Rhamnella rubrinervis</name>
    <dbReference type="NCBI Taxonomy" id="2594499"/>
    <lineage>
        <taxon>Eukaryota</taxon>
        <taxon>Viridiplantae</taxon>
        <taxon>Streptophyta</taxon>
        <taxon>Embryophyta</taxon>
        <taxon>Tracheophyta</taxon>
        <taxon>Spermatophyta</taxon>
        <taxon>Magnoliopsida</taxon>
        <taxon>eudicotyledons</taxon>
        <taxon>Gunneridae</taxon>
        <taxon>Pentapetalae</taxon>
        <taxon>rosids</taxon>
        <taxon>fabids</taxon>
        <taxon>Rosales</taxon>
        <taxon>Rhamnaceae</taxon>
        <taxon>rhamnoid group</taxon>
        <taxon>Rhamneae</taxon>
        <taxon>Rhamnella</taxon>
    </lineage>
</organism>
<dbReference type="GO" id="GO:0006428">
    <property type="term" value="P:isoleucyl-tRNA aminoacylation"/>
    <property type="evidence" value="ECO:0007669"/>
    <property type="project" value="TreeGrafter"/>
</dbReference>
<evidence type="ECO:0000256" key="5">
    <source>
        <dbReference type="ARBA" id="ARBA00023146"/>
    </source>
</evidence>
<feature type="domain" description="Aminoacyl-tRNA synthetase class Ia" evidence="8">
    <location>
        <begin position="5"/>
        <end position="105"/>
    </location>
</feature>
<feature type="compositionally biased region" description="Polar residues" evidence="7">
    <location>
        <begin position="573"/>
        <end position="599"/>
    </location>
</feature>
<evidence type="ECO:0000313" key="10">
    <source>
        <dbReference type="Proteomes" id="UP000796880"/>
    </source>
</evidence>
<dbReference type="InterPro" id="IPR023586">
    <property type="entry name" value="Ile-tRNA-ligase_type2"/>
</dbReference>
<dbReference type="GO" id="GO:0002161">
    <property type="term" value="F:aminoacyl-tRNA deacylase activity"/>
    <property type="evidence" value="ECO:0007669"/>
    <property type="project" value="InterPro"/>
</dbReference>
<evidence type="ECO:0000256" key="4">
    <source>
        <dbReference type="ARBA" id="ARBA00022917"/>
    </source>
</evidence>
<proteinExistence type="inferred from homology"/>
<keyword evidence="3 6" id="KW-0067">ATP-binding</keyword>
<feature type="region of interest" description="Disordered" evidence="7">
    <location>
        <begin position="194"/>
        <end position="223"/>
    </location>
</feature>
<feature type="compositionally biased region" description="Low complexity" evidence="7">
    <location>
        <begin position="600"/>
        <end position="613"/>
    </location>
</feature>
<protein>
    <recommendedName>
        <fullName evidence="8">Aminoacyl-tRNA synthetase class Ia domain-containing protein</fullName>
    </recommendedName>
</protein>
<dbReference type="Gene3D" id="3.90.740.10">
    <property type="entry name" value="Valyl/Leucyl/Isoleucyl-tRNA synthetase, editing domain"/>
    <property type="match status" value="1"/>
</dbReference>
<feature type="region of interest" description="Disordered" evidence="7">
    <location>
        <begin position="573"/>
        <end position="613"/>
    </location>
</feature>
<name>A0A8K0H4X7_9ROSA</name>
<dbReference type="PROSITE" id="PS00178">
    <property type="entry name" value="AA_TRNA_LIGASE_I"/>
    <property type="match status" value="1"/>
</dbReference>
<dbReference type="OrthoDB" id="1706657at2759"/>
<evidence type="ECO:0000256" key="1">
    <source>
        <dbReference type="ARBA" id="ARBA00022598"/>
    </source>
</evidence>
<dbReference type="PANTHER" id="PTHR42780">
    <property type="entry name" value="SOLEUCYL-TRNA SYNTHETASE"/>
    <property type="match status" value="1"/>
</dbReference>
<dbReference type="GO" id="GO:0004822">
    <property type="term" value="F:isoleucine-tRNA ligase activity"/>
    <property type="evidence" value="ECO:0007669"/>
    <property type="project" value="InterPro"/>
</dbReference>
<keyword evidence="5 6" id="KW-0030">Aminoacyl-tRNA synthetase</keyword>
<dbReference type="EMBL" id="VOIH02000005">
    <property type="protein sequence ID" value="KAF3445907.1"/>
    <property type="molecule type" value="Genomic_DNA"/>
</dbReference>
<dbReference type="SUPFAM" id="SSF52374">
    <property type="entry name" value="Nucleotidylyl transferase"/>
    <property type="match status" value="1"/>
</dbReference>
<comment type="similarity">
    <text evidence="6">Belongs to the class-I aminoacyl-tRNA synthetase family.</text>
</comment>
<sequence>MDDLARTKDNPEYIFYDGPPFATGLPHYGHILAGTIKDIVTRYQSMTGHHVTRRFGWDCHGLPVENEIDKKLGIKRRDDVLKLGIDKYNEECRSIVTRYVEEWEKLYEKGLVYKGFKVMPYSTSCKTPLSNFEAGQDYKVVNDPEVLVTFPIVGEPQNAALVAWTTTHGRSQVHNRYSGKIYVVAESLLSSLPSEKPKSNVVNGPDASKKSNSKTKGSSVGKKDNVEDSYEVLERVSGASPVGLKYEPLFNYFSEFSDVAFRVVADNYVTGDSVFVNLTWYRIELLASFGISSVKEFKDYPFGENLIVAVDDDGCFTERITDFSGCYIKDADKDIIESVKVRGRLVKSGTLYLNMSSKLFLTFEVWKDNRPDNSLVFCGDGLVLGEIGKLLFEVVEVYFVKHLIPAVTVKLLDLWFIRVEQLKDQLLVNNKQTYWVPDFVKVEKNDFQWLENARDWAVSRSRFWGTRLPVWISEDGEEIVVIDSIEKLEKLSGAKVFDLHCHNIDHITIPSNRGPEFGVLHALMIARLENHDNRSGRNYRGRLSDSRFEELLIRMVEQVESLSIRMSNVEAQVSQTANTPTNVEQDEASQANNGQNQEGQPANTTAPAPPLAAQQQPNWVRDILQKNIWRHGALEHHKESED</sequence>
<dbReference type="Gene3D" id="3.40.50.620">
    <property type="entry name" value="HUPs"/>
    <property type="match status" value="2"/>
</dbReference>